<proteinExistence type="predicted"/>
<name>A2FM96_TRIV3</name>
<dbReference type="eggNOG" id="ENOG502S30M">
    <property type="taxonomic scope" value="Eukaryota"/>
</dbReference>
<dbReference type="Gene3D" id="1.20.920.10">
    <property type="entry name" value="Bromodomain-like"/>
    <property type="match status" value="1"/>
</dbReference>
<dbReference type="InterPro" id="IPR018359">
    <property type="entry name" value="Bromodomain_CS"/>
</dbReference>
<dbReference type="InterPro" id="IPR051831">
    <property type="entry name" value="Bromodomain_contain_prot"/>
</dbReference>
<dbReference type="InParanoid" id="A2FM96"/>
<dbReference type="VEuPathDB" id="TrichDB:TVAGG3_0864500"/>
<dbReference type="RefSeq" id="XP_001306882.1">
    <property type="nucleotide sequence ID" value="XM_001306881.1"/>
</dbReference>
<dbReference type="OrthoDB" id="21449at2759"/>
<accession>A2FM96</accession>
<reference evidence="4" key="1">
    <citation type="submission" date="2006-10" db="EMBL/GenBank/DDBJ databases">
        <authorList>
            <person name="Amadeo P."/>
            <person name="Zhao Q."/>
            <person name="Wortman J."/>
            <person name="Fraser-Liggett C."/>
            <person name="Carlton J."/>
        </authorList>
    </citation>
    <scope>NUCLEOTIDE SEQUENCE</scope>
    <source>
        <strain evidence="4">G3</strain>
    </source>
</reference>
<reference evidence="4" key="2">
    <citation type="journal article" date="2007" name="Science">
        <title>Draft genome sequence of the sexually transmitted pathogen Trichomonas vaginalis.</title>
        <authorList>
            <person name="Carlton J.M."/>
            <person name="Hirt R.P."/>
            <person name="Silva J.C."/>
            <person name="Delcher A.L."/>
            <person name="Schatz M."/>
            <person name="Zhao Q."/>
            <person name="Wortman J.R."/>
            <person name="Bidwell S.L."/>
            <person name="Alsmark U.C.M."/>
            <person name="Besteiro S."/>
            <person name="Sicheritz-Ponten T."/>
            <person name="Noel C.J."/>
            <person name="Dacks J.B."/>
            <person name="Foster P.G."/>
            <person name="Simillion C."/>
            <person name="Van de Peer Y."/>
            <person name="Miranda-Saavedra D."/>
            <person name="Barton G.J."/>
            <person name="Westrop G.D."/>
            <person name="Mueller S."/>
            <person name="Dessi D."/>
            <person name="Fiori P.L."/>
            <person name="Ren Q."/>
            <person name="Paulsen I."/>
            <person name="Zhang H."/>
            <person name="Bastida-Corcuera F.D."/>
            <person name="Simoes-Barbosa A."/>
            <person name="Brown M.T."/>
            <person name="Hayes R.D."/>
            <person name="Mukherjee M."/>
            <person name="Okumura C.Y."/>
            <person name="Schneider R."/>
            <person name="Smith A.J."/>
            <person name="Vanacova S."/>
            <person name="Villalvazo M."/>
            <person name="Haas B.J."/>
            <person name="Pertea M."/>
            <person name="Feldblyum T.V."/>
            <person name="Utterback T.R."/>
            <person name="Shu C.L."/>
            <person name="Osoegawa K."/>
            <person name="de Jong P.J."/>
            <person name="Hrdy I."/>
            <person name="Horvathova L."/>
            <person name="Zubacova Z."/>
            <person name="Dolezal P."/>
            <person name="Malik S.B."/>
            <person name="Logsdon J.M. Jr."/>
            <person name="Henze K."/>
            <person name="Gupta A."/>
            <person name="Wang C.C."/>
            <person name="Dunne R.L."/>
            <person name="Upcroft J.A."/>
            <person name="Upcroft P."/>
            <person name="White O."/>
            <person name="Salzberg S.L."/>
            <person name="Tang P."/>
            <person name="Chiu C.-H."/>
            <person name="Lee Y.-S."/>
            <person name="Embley T.M."/>
            <person name="Coombs G.H."/>
            <person name="Mottram J.C."/>
            <person name="Tachezy J."/>
            <person name="Fraser-Liggett C.M."/>
            <person name="Johnson P.J."/>
        </authorList>
    </citation>
    <scope>NUCLEOTIDE SEQUENCE [LARGE SCALE GENOMIC DNA]</scope>
    <source>
        <strain evidence="4">G3</strain>
    </source>
</reference>
<evidence type="ECO:0000313" key="5">
    <source>
        <dbReference type="Proteomes" id="UP000001542"/>
    </source>
</evidence>
<dbReference type="PANTHER" id="PTHR22881:SF27">
    <property type="entry name" value="BROMODOMAIN CONTAINING 7_9"/>
    <property type="match status" value="1"/>
</dbReference>
<dbReference type="InterPro" id="IPR036427">
    <property type="entry name" value="Bromodomain-like_sf"/>
</dbReference>
<dbReference type="SMART" id="SM00297">
    <property type="entry name" value="BROMO"/>
    <property type="match status" value="1"/>
</dbReference>
<dbReference type="PANTHER" id="PTHR22881">
    <property type="entry name" value="BROMODOMAIN CONTAINING PROTEIN"/>
    <property type="match status" value="1"/>
</dbReference>
<dbReference type="Pfam" id="PF00439">
    <property type="entry name" value="Bromodomain"/>
    <property type="match status" value="1"/>
</dbReference>
<evidence type="ECO:0000259" key="3">
    <source>
        <dbReference type="PROSITE" id="PS50014"/>
    </source>
</evidence>
<organism evidence="4 5">
    <name type="scientific">Trichomonas vaginalis (strain ATCC PRA-98 / G3)</name>
    <dbReference type="NCBI Taxonomy" id="412133"/>
    <lineage>
        <taxon>Eukaryota</taxon>
        <taxon>Metamonada</taxon>
        <taxon>Parabasalia</taxon>
        <taxon>Trichomonadida</taxon>
        <taxon>Trichomonadidae</taxon>
        <taxon>Trichomonas</taxon>
    </lineage>
</organism>
<evidence type="ECO:0000313" key="4">
    <source>
        <dbReference type="EMBL" id="EAX93952.1"/>
    </source>
</evidence>
<dbReference type="SMR" id="A2FM96"/>
<dbReference type="STRING" id="5722.A2FM96"/>
<keyword evidence="1 2" id="KW-0103">Bromodomain</keyword>
<dbReference type="PRINTS" id="PR00503">
    <property type="entry name" value="BROMODOMAIN"/>
</dbReference>
<protein>
    <submittedName>
        <fullName evidence="4">Bromodomain containing protein</fullName>
    </submittedName>
</protein>
<dbReference type="EMBL" id="DS113883">
    <property type="protein sequence ID" value="EAX93952.1"/>
    <property type="molecule type" value="Genomic_DNA"/>
</dbReference>
<dbReference type="SUPFAM" id="SSF47370">
    <property type="entry name" value="Bromodomain"/>
    <property type="match status" value="1"/>
</dbReference>
<keyword evidence="5" id="KW-1185">Reference proteome</keyword>
<evidence type="ECO:0000256" key="2">
    <source>
        <dbReference type="PROSITE-ProRule" id="PRU00035"/>
    </source>
</evidence>
<dbReference type="KEGG" id="tva:4751678"/>
<dbReference type="CDD" id="cd04369">
    <property type="entry name" value="Bromodomain"/>
    <property type="match status" value="1"/>
</dbReference>
<gene>
    <name evidence="4" type="ORF">TVAG_428820</name>
</gene>
<evidence type="ECO:0000256" key="1">
    <source>
        <dbReference type="ARBA" id="ARBA00023117"/>
    </source>
</evidence>
<dbReference type="Proteomes" id="UP000001542">
    <property type="component" value="Unassembled WGS sequence"/>
</dbReference>
<feature type="domain" description="Bromo" evidence="3">
    <location>
        <begin position="18"/>
        <end position="91"/>
    </location>
</feature>
<dbReference type="PROSITE" id="PS00633">
    <property type="entry name" value="BROMODOMAIN_1"/>
    <property type="match status" value="1"/>
</dbReference>
<sequence length="148" mass="17443">MQGSRMTPQQLSKCIKFTQKVYDFPFTDDFKKPVDKIVQEYYQKILEPMDLGTILDKLKNGQYKSVEQWKDDLKKVWDNAMQFNDSRTILFAIAKDLKEYCKPKMDAIARSESDQWKISLKNQTKKLVKLLDARPKSVHPRILLKSSH</sequence>
<dbReference type="AlphaFoldDB" id="A2FM96"/>
<dbReference type="PROSITE" id="PS50014">
    <property type="entry name" value="BROMODOMAIN_2"/>
    <property type="match status" value="1"/>
</dbReference>
<dbReference type="InterPro" id="IPR001487">
    <property type="entry name" value="Bromodomain"/>
</dbReference>
<dbReference type="VEuPathDB" id="TrichDB:TVAG_428820"/>